<feature type="domain" description="HTH araC/xylS-type" evidence="4">
    <location>
        <begin position="236"/>
        <end position="337"/>
    </location>
</feature>
<dbReference type="EMBL" id="BAABAU010000004">
    <property type="protein sequence ID" value="GAA4267546.1"/>
    <property type="molecule type" value="Genomic_DNA"/>
</dbReference>
<reference evidence="6" key="1">
    <citation type="journal article" date="2019" name="Int. J. Syst. Evol. Microbiol.">
        <title>The Global Catalogue of Microorganisms (GCM) 10K type strain sequencing project: providing services to taxonomists for standard genome sequencing and annotation.</title>
        <authorList>
            <consortium name="The Broad Institute Genomics Platform"/>
            <consortium name="The Broad Institute Genome Sequencing Center for Infectious Disease"/>
            <person name="Wu L."/>
            <person name="Ma J."/>
        </authorList>
    </citation>
    <scope>NUCLEOTIDE SEQUENCE [LARGE SCALE GENOMIC DNA]</scope>
    <source>
        <strain evidence="6">JCM 17442</strain>
    </source>
</reference>
<dbReference type="InterPro" id="IPR050204">
    <property type="entry name" value="AraC_XylS_family_regulators"/>
</dbReference>
<evidence type="ECO:0000256" key="2">
    <source>
        <dbReference type="ARBA" id="ARBA00023125"/>
    </source>
</evidence>
<dbReference type="SUPFAM" id="SSF46689">
    <property type="entry name" value="Homeodomain-like"/>
    <property type="match status" value="1"/>
</dbReference>
<protein>
    <recommendedName>
        <fullName evidence="4">HTH araC/xylS-type domain-containing protein</fullName>
    </recommendedName>
</protein>
<dbReference type="RefSeq" id="WP_344797915.1">
    <property type="nucleotide sequence ID" value="NZ_BAABAU010000004.1"/>
</dbReference>
<dbReference type="InterPro" id="IPR009057">
    <property type="entry name" value="Homeodomain-like_sf"/>
</dbReference>
<keyword evidence="3" id="KW-0804">Transcription</keyword>
<evidence type="ECO:0000259" key="4">
    <source>
        <dbReference type="PROSITE" id="PS01124"/>
    </source>
</evidence>
<dbReference type="Gene3D" id="1.10.10.60">
    <property type="entry name" value="Homeodomain-like"/>
    <property type="match status" value="1"/>
</dbReference>
<evidence type="ECO:0000313" key="6">
    <source>
        <dbReference type="Proteomes" id="UP001501594"/>
    </source>
</evidence>
<keyword evidence="2" id="KW-0238">DNA-binding</keyword>
<keyword evidence="6" id="KW-1185">Reference proteome</keyword>
<keyword evidence="1" id="KW-0805">Transcription regulation</keyword>
<dbReference type="PANTHER" id="PTHR46796:SF12">
    <property type="entry name" value="HTH-TYPE DNA-BINDING TRANSCRIPTIONAL ACTIVATOR EUTR"/>
    <property type="match status" value="1"/>
</dbReference>
<dbReference type="Pfam" id="PF12833">
    <property type="entry name" value="HTH_18"/>
    <property type="match status" value="1"/>
</dbReference>
<dbReference type="PANTHER" id="PTHR46796">
    <property type="entry name" value="HTH-TYPE TRANSCRIPTIONAL ACTIVATOR RHAS-RELATED"/>
    <property type="match status" value="1"/>
</dbReference>
<evidence type="ECO:0000256" key="3">
    <source>
        <dbReference type="ARBA" id="ARBA00023163"/>
    </source>
</evidence>
<dbReference type="InterPro" id="IPR018060">
    <property type="entry name" value="HTH_AraC"/>
</dbReference>
<evidence type="ECO:0000256" key="1">
    <source>
        <dbReference type="ARBA" id="ARBA00023015"/>
    </source>
</evidence>
<accession>A0ABP8E5P5</accession>
<dbReference type="PROSITE" id="PS01124">
    <property type="entry name" value="HTH_ARAC_FAMILY_2"/>
    <property type="match status" value="1"/>
</dbReference>
<comment type="caution">
    <text evidence="5">The sequence shown here is derived from an EMBL/GenBank/DDBJ whole genome shotgun (WGS) entry which is preliminary data.</text>
</comment>
<gene>
    <name evidence="5" type="ORF">GCM10022256_31580</name>
</gene>
<evidence type="ECO:0000313" key="5">
    <source>
        <dbReference type="EMBL" id="GAA4267546.1"/>
    </source>
</evidence>
<dbReference type="Proteomes" id="UP001501594">
    <property type="component" value="Unassembled WGS sequence"/>
</dbReference>
<name>A0ABP8E5P5_9MICO</name>
<sequence length="337" mass="37351">MTSTSYADLDRELGRPVADDVAVAAGFARAEWTTDDMEEARARLEAVYDGRQFRAKAGPETFAFRFAAAGDESMSLQTGSFLGHIQGVIPWSRDYVLTWFRSGSVTVDHPLGQFTSVGARPFLLPNETSYSFSMTPHRHGIVVMEASFFERIAAERHGRHPQRIVFDHTAVPTDDQLVDWRATLGDVTPVIVNPATPPVERRSAQAALVRAVLDLFPWRAVDVPDAVRTERTRRLRLAVEFVHEHADQQLTAADIAGAADMSVRTLQQVMSDNLGSSPTTYLRDVRLDRVRQDLLSATPASARVSEVARQWGFGNLGRFSSAYVARFGEYPRTTLAG</sequence>
<dbReference type="SMART" id="SM00342">
    <property type="entry name" value="HTH_ARAC"/>
    <property type="match status" value="1"/>
</dbReference>
<organism evidence="5 6">
    <name type="scientific">Frondihabitans peucedani</name>
    <dbReference type="NCBI Taxonomy" id="598626"/>
    <lineage>
        <taxon>Bacteria</taxon>
        <taxon>Bacillati</taxon>
        <taxon>Actinomycetota</taxon>
        <taxon>Actinomycetes</taxon>
        <taxon>Micrococcales</taxon>
        <taxon>Microbacteriaceae</taxon>
        <taxon>Frondihabitans</taxon>
    </lineage>
</organism>
<proteinExistence type="predicted"/>